<dbReference type="Pfam" id="PF04500">
    <property type="entry name" value="FLYWCH"/>
    <property type="match status" value="1"/>
</dbReference>
<dbReference type="AlphaFoldDB" id="A0A8J2RF05"/>
<keyword evidence="4" id="KW-0862">Zinc</keyword>
<gene>
    <name evidence="7" type="ORF">DGAL_LOCUS1109</name>
</gene>
<dbReference type="PANTHER" id="PTHR24379">
    <property type="entry name" value="KRAB AND ZINC FINGER DOMAIN-CONTAINING"/>
    <property type="match status" value="1"/>
</dbReference>
<dbReference type="SMART" id="SM00355">
    <property type="entry name" value="ZnF_C2H2"/>
    <property type="match status" value="4"/>
</dbReference>
<dbReference type="PANTHER" id="PTHR24379:SF121">
    <property type="entry name" value="C2H2-TYPE DOMAIN-CONTAINING PROTEIN"/>
    <property type="match status" value="1"/>
</dbReference>
<keyword evidence="8" id="KW-1185">Reference proteome</keyword>
<dbReference type="OrthoDB" id="6077919at2759"/>
<keyword evidence="2" id="KW-0677">Repeat</keyword>
<evidence type="ECO:0000256" key="1">
    <source>
        <dbReference type="ARBA" id="ARBA00022723"/>
    </source>
</evidence>
<feature type="domain" description="C2H2-type" evidence="6">
    <location>
        <begin position="363"/>
        <end position="390"/>
    </location>
</feature>
<feature type="domain" description="C2H2-type" evidence="6">
    <location>
        <begin position="335"/>
        <end position="362"/>
    </location>
</feature>
<sequence>MEKATMEGILRVEFRESRVGNEMLLINGCKYMVNRRSGDTVYWRCIYSWCHSRAVFKAGQLKSARGAHICPQPLQSETLNENNLQLHSNSEVTDLQETVTIQNKPVISAGNVNETKSLEANSSFLEFVEDKSVIIKKEAPDDDVCDADLAWKQRILKGLKVYSEAEQLRRFKIAYDNRKAWIDNRKHFTEKISGCVKKWTTSNTKWTYSNDWPTRSNCMKLIKPERGAGVLVEQNLVPIKIIEHVTLPTTKSKEKNTDSSFSQGEETVIKRESVKRQRGKNFEMESDGDSSETSIVVKNKAYNSLKNEGKCPICGKVFQSSLERHLNVHYGIKPYKCDQCDKTFSQEHSFRSHVRLHNSDKPFSCTICPKKFTSKGTLKRHVKSHSNGRTFPCNNCGKVFRKPEFLQFHNYKFHPKQELASKITSIEESGTERAIREKVSSPRKRSIARNLNKNEEYTSKLSKRVSVVDKELSKRREQAQNYYTNEKAESSRSTKRQFSLEELKYADFLQPKVVLSKALSVIISQMTSETERSAPCNSAIINLWFHNYAKPYKF</sequence>
<dbReference type="Pfam" id="PF13894">
    <property type="entry name" value="zf-C2H2_4"/>
    <property type="match status" value="1"/>
</dbReference>
<dbReference type="InterPro" id="IPR036236">
    <property type="entry name" value="Znf_C2H2_sf"/>
</dbReference>
<evidence type="ECO:0000259" key="6">
    <source>
        <dbReference type="PROSITE" id="PS50157"/>
    </source>
</evidence>
<proteinExistence type="predicted"/>
<dbReference type="FunFam" id="3.30.160.60:FF:000065">
    <property type="entry name" value="B-cell CLL/lymphoma 6, member B"/>
    <property type="match status" value="1"/>
</dbReference>
<feature type="domain" description="C2H2-type" evidence="6">
    <location>
        <begin position="391"/>
        <end position="419"/>
    </location>
</feature>
<feature type="domain" description="C2H2-type" evidence="6">
    <location>
        <begin position="309"/>
        <end position="334"/>
    </location>
</feature>
<evidence type="ECO:0000256" key="3">
    <source>
        <dbReference type="ARBA" id="ARBA00022771"/>
    </source>
</evidence>
<keyword evidence="1" id="KW-0479">Metal-binding</keyword>
<evidence type="ECO:0000256" key="5">
    <source>
        <dbReference type="PROSITE-ProRule" id="PRU00042"/>
    </source>
</evidence>
<dbReference type="InterPro" id="IPR013087">
    <property type="entry name" value="Znf_C2H2_type"/>
</dbReference>
<comment type="caution">
    <text evidence="7">The sequence shown here is derived from an EMBL/GenBank/DDBJ whole genome shotgun (WGS) entry which is preliminary data.</text>
</comment>
<organism evidence="7 8">
    <name type="scientific">Daphnia galeata</name>
    <dbReference type="NCBI Taxonomy" id="27404"/>
    <lineage>
        <taxon>Eukaryota</taxon>
        <taxon>Metazoa</taxon>
        <taxon>Ecdysozoa</taxon>
        <taxon>Arthropoda</taxon>
        <taxon>Crustacea</taxon>
        <taxon>Branchiopoda</taxon>
        <taxon>Diplostraca</taxon>
        <taxon>Cladocera</taxon>
        <taxon>Anomopoda</taxon>
        <taxon>Daphniidae</taxon>
        <taxon>Daphnia</taxon>
    </lineage>
</organism>
<dbReference type="SUPFAM" id="SSF57667">
    <property type="entry name" value="beta-beta-alpha zinc fingers"/>
    <property type="match status" value="2"/>
</dbReference>
<dbReference type="PROSITE" id="PS50157">
    <property type="entry name" value="ZINC_FINGER_C2H2_2"/>
    <property type="match status" value="4"/>
</dbReference>
<keyword evidence="3 5" id="KW-0863">Zinc-finger</keyword>
<reference evidence="7" key="1">
    <citation type="submission" date="2021-11" db="EMBL/GenBank/DDBJ databases">
        <authorList>
            <person name="Schell T."/>
        </authorList>
    </citation>
    <scope>NUCLEOTIDE SEQUENCE</scope>
    <source>
        <strain evidence="7">M5</strain>
    </source>
</reference>
<evidence type="ECO:0000313" key="7">
    <source>
        <dbReference type="EMBL" id="CAH0099001.1"/>
    </source>
</evidence>
<evidence type="ECO:0000256" key="2">
    <source>
        <dbReference type="ARBA" id="ARBA00022737"/>
    </source>
</evidence>
<evidence type="ECO:0000256" key="4">
    <source>
        <dbReference type="ARBA" id="ARBA00022833"/>
    </source>
</evidence>
<name>A0A8J2RF05_9CRUS</name>
<dbReference type="FunFam" id="3.30.160.60:FF:000624">
    <property type="entry name" value="zinc finger protein 697"/>
    <property type="match status" value="1"/>
</dbReference>
<dbReference type="GO" id="GO:0008270">
    <property type="term" value="F:zinc ion binding"/>
    <property type="evidence" value="ECO:0007669"/>
    <property type="project" value="UniProtKB-KW"/>
</dbReference>
<dbReference type="Gene3D" id="3.30.160.60">
    <property type="entry name" value="Classic Zinc Finger"/>
    <property type="match status" value="3"/>
</dbReference>
<dbReference type="Gene3D" id="2.20.25.240">
    <property type="match status" value="1"/>
</dbReference>
<dbReference type="InterPro" id="IPR007588">
    <property type="entry name" value="Znf_FLYWCH"/>
</dbReference>
<dbReference type="Proteomes" id="UP000789390">
    <property type="component" value="Unassembled WGS sequence"/>
</dbReference>
<accession>A0A8J2RF05</accession>
<dbReference type="EMBL" id="CAKKLH010000013">
    <property type="protein sequence ID" value="CAH0099001.1"/>
    <property type="molecule type" value="Genomic_DNA"/>
</dbReference>
<protein>
    <recommendedName>
        <fullName evidence="6">C2H2-type domain-containing protein</fullName>
    </recommendedName>
</protein>
<dbReference type="Pfam" id="PF00096">
    <property type="entry name" value="zf-C2H2"/>
    <property type="match status" value="2"/>
</dbReference>
<dbReference type="PROSITE" id="PS00028">
    <property type="entry name" value="ZINC_FINGER_C2H2_1"/>
    <property type="match status" value="3"/>
</dbReference>
<evidence type="ECO:0000313" key="8">
    <source>
        <dbReference type="Proteomes" id="UP000789390"/>
    </source>
</evidence>